<keyword evidence="7" id="KW-1133">Transmembrane helix</keyword>
<evidence type="ECO:0000313" key="8">
    <source>
        <dbReference type="EMBL" id="KAF5731269.1"/>
    </source>
</evidence>
<dbReference type="GO" id="GO:0060320">
    <property type="term" value="P:rejection of self pollen"/>
    <property type="evidence" value="ECO:0007669"/>
    <property type="project" value="UniProtKB-KW"/>
</dbReference>
<evidence type="ECO:0000256" key="3">
    <source>
        <dbReference type="ARBA" id="ARBA00022471"/>
    </source>
</evidence>
<dbReference type="PANTHER" id="PTHR31232:SF155">
    <property type="entry name" value="PLANT SELF-INCOMPATIBILITY PROTEIN S1 FAMILY"/>
    <property type="match status" value="1"/>
</dbReference>
<keyword evidence="7" id="KW-0472">Membrane</keyword>
<proteinExistence type="inferred from homology"/>
<keyword evidence="9" id="KW-1185">Reference proteome</keyword>
<reference evidence="8 9" key="1">
    <citation type="journal article" date="2020" name="Nat. Commun.">
        <title>Genome of Tripterygium wilfordii and identification of cytochrome P450 involved in triptolide biosynthesis.</title>
        <authorList>
            <person name="Tu L."/>
            <person name="Su P."/>
            <person name="Zhang Z."/>
            <person name="Gao L."/>
            <person name="Wang J."/>
            <person name="Hu T."/>
            <person name="Zhou J."/>
            <person name="Zhang Y."/>
            <person name="Zhao Y."/>
            <person name="Liu Y."/>
            <person name="Song Y."/>
            <person name="Tong Y."/>
            <person name="Lu Y."/>
            <person name="Yang J."/>
            <person name="Xu C."/>
            <person name="Jia M."/>
            <person name="Peters R.J."/>
            <person name="Huang L."/>
            <person name="Gao W."/>
        </authorList>
    </citation>
    <scope>NUCLEOTIDE SEQUENCE [LARGE SCALE GENOMIC DNA]</scope>
    <source>
        <strain evidence="9">cv. XIE 37</strain>
        <tissue evidence="8">Leaf</tissue>
    </source>
</reference>
<protein>
    <recommendedName>
        <fullName evidence="6">S-protein homolog</fullName>
    </recommendedName>
</protein>
<dbReference type="EMBL" id="JAAARO010000019">
    <property type="protein sequence ID" value="KAF5731269.1"/>
    <property type="molecule type" value="Genomic_DNA"/>
</dbReference>
<keyword evidence="4 6" id="KW-0964">Secreted</keyword>
<dbReference type="GO" id="GO:0005576">
    <property type="term" value="C:extracellular region"/>
    <property type="evidence" value="ECO:0007669"/>
    <property type="project" value="UniProtKB-SubCell"/>
</dbReference>
<evidence type="ECO:0000256" key="1">
    <source>
        <dbReference type="ARBA" id="ARBA00004613"/>
    </source>
</evidence>
<accession>A0A7J7CAX5</accession>
<keyword evidence="3 6" id="KW-0713">Self-incompatibility</keyword>
<dbReference type="Pfam" id="PF05938">
    <property type="entry name" value="Self-incomp_S1"/>
    <property type="match status" value="1"/>
</dbReference>
<evidence type="ECO:0000256" key="5">
    <source>
        <dbReference type="ARBA" id="ARBA00022729"/>
    </source>
</evidence>
<dbReference type="PANTHER" id="PTHR31232">
    <property type="match status" value="1"/>
</dbReference>
<evidence type="ECO:0000256" key="4">
    <source>
        <dbReference type="ARBA" id="ARBA00022525"/>
    </source>
</evidence>
<evidence type="ECO:0000313" key="9">
    <source>
        <dbReference type="Proteomes" id="UP000593562"/>
    </source>
</evidence>
<name>A0A7J7CAX5_TRIWF</name>
<dbReference type="InParanoid" id="A0A7J7CAX5"/>
<sequence length="184" mass="21939">MERADKYWAWRKRAYERASKPWTLEWVRARKVRGDENRNMETRNSLLFLHLICLHIYICSATSFGEKYGLFAKYRVHIVNRIDKARRPLVVRCQSGDDDLGVHKLGLNKEFSWAFKVNWSGSTLYFCRFTLGRRTTSFDVFNVFVEGDWCGKWSYDIYWVARNDGFYLGCHPGWPTGYLKSYSW</sequence>
<keyword evidence="7" id="KW-0812">Transmembrane</keyword>
<evidence type="ECO:0000256" key="7">
    <source>
        <dbReference type="SAM" id="Phobius"/>
    </source>
</evidence>
<organism evidence="8 9">
    <name type="scientific">Tripterygium wilfordii</name>
    <name type="common">Thunder God vine</name>
    <dbReference type="NCBI Taxonomy" id="458696"/>
    <lineage>
        <taxon>Eukaryota</taxon>
        <taxon>Viridiplantae</taxon>
        <taxon>Streptophyta</taxon>
        <taxon>Embryophyta</taxon>
        <taxon>Tracheophyta</taxon>
        <taxon>Spermatophyta</taxon>
        <taxon>Magnoliopsida</taxon>
        <taxon>eudicotyledons</taxon>
        <taxon>Gunneridae</taxon>
        <taxon>Pentapetalae</taxon>
        <taxon>rosids</taxon>
        <taxon>fabids</taxon>
        <taxon>Celastrales</taxon>
        <taxon>Celastraceae</taxon>
        <taxon>Tripterygium</taxon>
    </lineage>
</organism>
<evidence type="ECO:0000256" key="6">
    <source>
        <dbReference type="RuleBase" id="RU367044"/>
    </source>
</evidence>
<gene>
    <name evidence="8" type="ORF">HS088_TW19G00875</name>
</gene>
<comment type="similarity">
    <text evidence="2 6">Belongs to the plant self-incompatibility (S1) protein family.</text>
</comment>
<evidence type="ECO:0000256" key="2">
    <source>
        <dbReference type="ARBA" id="ARBA00005581"/>
    </source>
</evidence>
<dbReference type="Proteomes" id="UP000593562">
    <property type="component" value="Unassembled WGS sequence"/>
</dbReference>
<comment type="caution">
    <text evidence="8">The sequence shown here is derived from an EMBL/GenBank/DDBJ whole genome shotgun (WGS) entry which is preliminary data.</text>
</comment>
<dbReference type="InterPro" id="IPR010264">
    <property type="entry name" value="Self-incomp_S1"/>
</dbReference>
<keyword evidence="5" id="KW-0732">Signal</keyword>
<dbReference type="AlphaFoldDB" id="A0A7J7CAX5"/>
<comment type="subcellular location">
    <subcellularLocation>
        <location evidence="1 6">Secreted</location>
    </subcellularLocation>
</comment>
<feature type="transmembrane region" description="Helical" evidence="7">
    <location>
        <begin position="46"/>
        <end position="65"/>
    </location>
</feature>